<organism evidence="3 4">
    <name type="scientific">Delitschia confertaspora ATCC 74209</name>
    <dbReference type="NCBI Taxonomy" id="1513339"/>
    <lineage>
        <taxon>Eukaryota</taxon>
        <taxon>Fungi</taxon>
        <taxon>Dikarya</taxon>
        <taxon>Ascomycota</taxon>
        <taxon>Pezizomycotina</taxon>
        <taxon>Dothideomycetes</taxon>
        <taxon>Pleosporomycetidae</taxon>
        <taxon>Pleosporales</taxon>
        <taxon>Delitschiaceae</taxon>
        <taxon>Delitschia</taxon>
    </lineage>
</organism>
<dbReference type="GO" id="GO:0000175">
    <property type="term" value="F:3'-5'-RNA exonuclease activity"/>
    <property type="evidence" value="ECO:0007669"/>
    <property type="project" value="TreeGrafter"/>
</dbReference>
<feature type="compositionally biased region" description="Basic and acidic residues" evidence="2">
    <location>
        <begin position="430"/>
        <end position="439"/>
    </location>
</feature>
<evidence type="ECO:0000313" key="3">
    <source>
        <dbReference type="EMBL" id="KAF2197942.1"/>
    </source>
</evidence>
<sequence>MDIDAVSFPSRLIDILEAISEADFVSIDLEMSGVPSRARGDNRGMQTLEMRYAELKESAEKYQVLQVGVTCCKFDILKDHYILRPYNINISPLISERLDIERDFTFQNGAVEFLLGHGFHFQTCFTKGVQYLSREEANLAKTLAWNRLENKNVIADLQLADDAVESLDFVRRVREAILAWSTSGKETLLITSAIGKDSESPASELSRFEKRLVHQLVRAEFPECVTISKPAYILIIQRDEEREADIVRKRKLQVREKITHQSGFRWIVEALAKANLDEIHPSYFTRNGDGERICINYDHLESRFRRVTHRIHMHQPVLVGHNLFTDLVYFYRTFIGQLPDTVDGFRKAVHELFPVIVDTKYMATHKCGDLNPMSSLQDVANQLDLQPLPNIAIHPKHSKYGDTDAAHEAGYDSLLTATVMIRLSAKLEEKGGYTEKESVSDSDGSYHTAPEIIEKPNPVKVTAPQSSMPALEQTHDGAADNVPSQVMVTKSSKKKRRKRKSEPTAPDSLSGSRFATSNLFERLTNLNLDSDVHDAEDLTEPVDITIAENIFAQEDDGAAWEARAPAQEEDHWQPTDPIVRAPMELMPPFGSEFWRVYGNKLRIFGTQETVLDLSH</sequence>
<dbReference type="InterPro" id="IPR051181">
    <property type="entry name" value="CAF1_poly(A)_ribonucleases"/>
</dbReference>
<dbReference type="InterPro" id="IPR012337">
    <property type="entry name" value="RNaseH-like_sf"/>
</dbReference>
<comment type="similarity">
    <text evidence="1">Belongs to the CAF1 family.</text>
</comment>
<dbReference type="OrthoDB" id="1432093at2759"/>
<dbReference type="GO" id="GO:0005634">
    <property type="term" value="C:nucleus"/>
    <property type="evidence" value="ECO:0007669"/>
    <property type="project" value="TreeGrafter"/>
</dbReference>
<keyword evidence="4" id="KW-1185">Reference proteome</keyword>
<dbReference type="Pfam" id="PF04857">
    <property type="entry name" value="CAF1"/>
    <property type="match status" value="1"/>
</dbReference>
<feature type="region of interest" description="Disordered" evidence="2">
    <location>
        <begin position="430"/>
        <end position="513"/>
    </location>
</feature>
<dbReference type="PANTHER" id="PTHR15092:SF22">
    <property type="entry name" value="POLY(A)-SPECIFIC RIBONUCLEASE PNLDC1"/>
    <property type="match status" value="1"/>
</dbReference>
<dbReference type="InterPro" id="IPR036397">
    <property type="entry name" value="RNaseH_sf"/>
</dbReference>
<comment type="caution">
    <text evidence="3">The sequence shown here is derived from an EMBL/GenBank/DDBJ whole genome shotgun (WGS) entry which is preliminary data.</text>
</comment>
<name>A0A9P4JEH2_9PLEO</name>
<accession>A0A9P4JEH2</accession>
<dbReference type="AlphaFoldDB" id="A0A9P4JEH2"/>
<feature type="compositionally biased region" description="Basic residues" evidence="2">
    <location>
        <begin position="491"/>
        <end position="500"/>
    </location>
</feature>
<dbReference type="GO" id="GO:1990431">
    <property type="term" value="P:priRNA 3'-end processing"/>
    <property type="evidence" value="ECO:0007669"/>
    <property type="project" value="TreeGrafter"/>
</dbReference>
<gene>
    <name evidence="3" type="ORF">GQ43DRAFT_423514</name>
</gene>
<dbReference type="GO" id="GO:0003723">
    <property type="term" value="F:RNA binding"/>
    <property type="evidence" value="ECO:0007669"/>
    <property type="project" value="TreeGrafter"/>
</dbReference>
<evidence type="ECO:0000313" key="4">
    <source>
        <dbReference type="Proteomes" id="UP000799536"/>
    </source>
</evidence>
<dbReference type="PANTHER" id="PTHR15092">
    <property type="entry name" value="POLY A -SPECIFIC RIBONUCLEASE/TARGET OF EGR1, MEMBER 1"/>
    <property type="match status" value="1"/>
</dbReference>
<reference evidence="3" key="1">
    <citation type="journal article" date="2020" name="Stud. Mycol.">
        <title>101 Dothideomycetes genomes: a test case for predicting lifestyles and emergence of pathogens.</title>
        <authorList>
            <person name="Haridas S."/>
            <person name="Albert R."/>
            <person name="Binder M."/>
            <person name="Bloem J."/>
            <person name="Labutti K."/>
            <person name="Salamov A."/>
            <person name="Andreopoulos B."/>
            <person name="Baker S."/>
            <person name="Barry K."/>
            <person name="Bills G."/>
            <person name="Bluhm B."/>
            <person name="Cannon C."/>
            <person name="Castanera R."/>
            <person name="Culley D."/>
            <person name="Daum C."/>
            <person name="Ezra D."/>
            <person name="Gonzalez J."/>
            <person name="Henrissat B."/>
            <person name="Kuo A."/>
            <person name="Liang C."/>
            <person name="Lipzen A."/>
            <person name="Lutzoni F."/>
            <person name="Magnuson J."/>
            <person name="Mondo S."/>
            <person name="Nolan M."/>
            <person name="Ohm R."/>
            <person name="Pangilinan J."/>
            <person name="Park H.-J."/>
            <person name="Ramirez L."/>
            <person name="Alfaro M."/>
            <person name="Sun H."/>
            <person name="Tritt A."/>
            <person name="Yoshinaga Y."/>
            <person name="Zwiers L.-H."/>
            <person name="Turgeon B."/>
            <person name="Goodwin S."/>
            <person name="Spatafora J."/>
            <person name="Crous P."/>
            <person name="Grigoriev I."/>
        </authorList>
    </citation>
    <scope>NUCLEOTIDE SEQUENCE</scope>
    <source>
        <strain evidence="3">ATCC 74209</strain>
    </source>
</reference>
<dbReference type="SUPFAM" id="SSF53098">
    <property type="entry name" value="Ribonuclease H-like"/>
    <property type="match status" value="1"/>
</dbReference>
<dbReference type="EMBL" id="ML994184">
    <property type="protein sequence ID" value="KAF2197942.1"/>
    <property type="molecule type" value="Genomic_DNA"/>
</dbReference>
<dbReference type="GO" id="GO:0000289">
    <property type="term" value="P:nuclear-transcribed mRNA poly(A) tail shortening"/>
    <property type="evidence" value="ECO:0007669"/>
    <property type="project" value="TreeGrafter"/>
</dbReference>
<protein>
    <submittedName>
        <fullName evidence="3">CAF1-domain-containing protein</fullName>
    </submittedName>
</protein>
<evidence type="ECO:0000256" key="1">
    <source>
        <dbReference type="ARBA" id="ARBA00008372"/>
    </source>
</evidence>
<proteinExistence type="inferred from homology"/>
<dbReference type="InterPro" id="IPR006941">
    <property type="entry name" value="RNase_CAF1"/>
</dbReference>
<evidence type="ECO:0000256" key="2">
    <source>
        <dbReference type="SAM" id="MobiDB-lite"/>
    </source>
</evidence>
<dbReference type="GO" id="GO:1990432">
    <property type="term" value="P:siRNA 3'-end processing"/>
    <property type="evidence" value="ECO:0007669"/>
    <property type="project" value="TreeGrafter"/>
</dbReference>
<dbReference type="Gene3D" id="3.30.420.10">
    <property type="entry name" value="Ribonuclease H-like superfamily/Ribonuclease H"/>
    <property type="match status" value="2"/>
</dbReference>
<dbReference type="Proteomes" id="UP000799536">
    <property type="component" value="Unassembled WGS sequence"/>
</dbReference>